<feature type="compositionally biased region" description="Low complexity" evidence="4">
    <location>
        <begin position="1228"/>
        <end position="1240"/>
    </location>
</feature>
<dbReference type="PROSITE" id="PS50088">
    <property type="entry name" value="ANK_REPEAT"/>
    <property type="match status" value="2"/>
</dbReference>
<feature type="region of interest" description="Disordered" evidence="4">
    <location>
        <begin position="1224"/>
        <end position="1273"/>
    </location>
</feature>
<dbReference type="GeneID" id="20091279"/>
<evidence type="ECO:0000256" key="2">
    <source>
        <dbReference type="ARBA" id="ARBA00023043"/>
    </source>
</evidence>
<dbReference type="SUPFAM" id="SSF48403">
    <property type="entry name" value="Ankyrin repeat"/>
    <property type="match status" value="2"/>
</dbReference>
<name>A0A024TAU1_9STRA</name>
<dbReference type="InterPro" id="IPR002110">
    <property type="entry name" value="Ankyrin_rpt"/>
</dbReference>
<keyword evidence="1" id="KW-0677">Repeat</keyword>
<gene>
    <name evidence="5" type="ORF">H310_14229</name>
</gene>
<organism evidence="5">
    <name type="scientific">Aphanomyces invadans</name>
    <dbReference type="NCBI Taxonomy" id="157072"/>
    <lineage>
        <taxon>Eukaryota</taxon>
        <taxon>Sar</taxon>
        <taxon>Stramenopiles</taxon>
        <taxon>Oomycota</taxon>
        <taxon>Saprolegniomycetes</taxon>
        <taxon>Saprolegniales</taxon>
        <taxon>Verrucalvaceae</taxon>
        <taxon>Aphanomyces</taxon>
    </lineage>
</organism>
<evidence type="ECO:0000256" key="1">
    <source>
        <dbReference type="ARBA" id="ARBA00022737"/>
    </source>
</evidence>
<dbReference type="Gene3D" id="1.25.40.20">
    <property type="entry name" value="Ankyrin repeat-containing domain"/>
    <property type="match status" value="5"/>
</dbReference>
<feature type="region of interest" description="Disordered" evidence="4">
    <location>
        <begin position="1326"/>
        <end position="1349"/>
    </location>
</feature>
<dbReference type="Pfam" id="PF12796">
    <property type="entry name" value="Ank_2"/>
    <property type="match status" value="2"/>
</dbReference>
<dbReference type="VEuPathDB" id="FungiDB:H310_14229"/>
<evidence type="ECO:0000256" key="3">
    <source>
        <dbReference type="PROSITE-ProRule" id="PRU00023"/>
    </source>
</evidence>
<dbReference type="SMART" id="SM00248">
    <property type="entry name" value="ANK"/>
    <property type="match status" value="12"/>
</dbReference>
<sequence>MQPFVELVRRHKRSRRVSRHEAWFFRYTAHANDEDARPVEPHAWHAKHHLWQLASLQFTDLHEGDVNALNEALNVTCTLHQDSSGCTALHVAATHGHLDCVLRLLERPDARLQMHVKNEAGETALHSALRHSLAVRDRTNVPWAHEANRVLTANVLACVDALLGQATPTLLSNVYDKNGWSIEALDFRLRGDLFDAVVAGDVTRLRFILATYRPSALTLPALRRTLLHEACANRHVEATIEVLTNEKLCVNPLEPDTSGCTALHVCAKGGFVEGCVLLLDSDKMGSDTAETLLLASDATGRTALHWSIMHRHAAAALFLLHVAALHGVVVELLQRVDDADHSPLHVACATVRSEIDLVLTMIELGANVNLASRANLPRRSNLCRRSWPREGAGGVLANSPHDLPNRVKTALESTSLHAVSQHTVELKTMKLIVPRPPPPASVESSAPSIRATAATVRIPSPLKVALTARSYDIADCLVQSGADCTEADKVWEVFLRDPASRPTLAKWGALWLHSDVFAPGLFSALCCPWRLNTTCMASADDDTEQGLCALLELATSLGVYRTWRGVFDAAMSAFRCRRLRLAHQLLVLHASQGGNVFITGAQSWLCVAAENACLASCRWLQAHNYPFSVADSPAISALLSKRCRDRRAQDVEAAQTRTDVCLWLLEHFSELYQPAFQLHLDRAFANGYMAVAVALVAKMDDTVHTIHGGLAVEASRGNEAILISLHSKRLWSHCDVGLTLAVRFNMSQKVLRQLIQRGAQPSRTATVDGKPAILWAISYRRLDVIRVLLVLDQAECLSATDGRGRDVLFYAMRTNSVSLVALLWTRQLPSWNVSAAVVGAVEANAVDVLKWMAATDPQVFLESCAVDSLAATTPHVPSLEHLACSRGYLELATWLKVNAGERGKCASFLDGCTPTQLARLFGYAIKPSSNDPRDHTVVLNGILRRILATRAPSSLELATVHSFDPWRQIRPSWLEDHFTKLHTACAMNSVALVTALASCGVSLLTPCGPFDIPPLNYAAHFGAVDVIKWLLRQGVVDDGSALRRAASRCQGMAMMALLDAEPPATSLGRLHGDGSSPTLLHLVTRAHSHAPALIDTLVDTYHADVDVVDGHGLTALVYAMVCGNVPAMLHLLQRGARLEAEYEGQSGFYYVLHLVPSDVWRCFFQAFLRDSLHGRSLHCTESCGCKSFEGAMDATTCAFCSHPFDLHSQVPLPPWHHDVSDTYHLQTRSESSRGSASPRSAIMDSDDGLDHPIPSNSTDHAHKAQPRTSPVPDHAVPYVGRLCEPNLRSIAAIRFNHEILTHGLSLSAPPDLFTPHEDEDVAQRGMAVGDSACTKSSPPQHRLHQPPRA</sequence>
<dbReference type="InterPro" id="IPR036770">
    <property type="entry name" value="Ankyrin_rpt-contain_sf"/>
</dbReference>
<accession>A0A024TAU1</accession>
<dbReference type="RefSeq" id="XP_008880261.1">
    <property type="nucleotide sequence ID" value="XM_008882039.1"/>
</dbReference>
<keyword evidence="2 3" id="KW-0040">ANK repeat</keyword>
<feature type="repeat" description="ANK" evidence="3">
    <location>
        <begin position="84"/>
        <end position="117"/>
    </location>
</feature>
<dbReference type="PANTHER" id="PTHR24198">
    <property type="entry name" value="ANKYRIN REPEAT AND PROTEIN KINASE DOMAIN-CONTAINING PROTEIN"/>
    <property type="match status" value="1"/>
</dbReference>
<dbReference type="OrthoDB" id="79255at2759"/>
<dbReference type="EMBL" id="KI914014">
    <property type="protein sequence ID" value="ETV91134.1"/>
    <property type="molecule type" value="Genomic_DNA"/>
</dbReference>
<dbReference type="eggNOG" id="ENOG502S4FP">
    <property type="taxonomic scope" value="Eukaryota"/>
</dbReference>
<evidence type="ECO:0000256" key="4">
    <source>
        <dbReference type="SAM" id="MobiDB-lite"/>
    </source>
</evidence>
<dbReference type="STRING" id="157072.A0A024TAU1"/>
<evidence type="ECO:0000313" key="5">
    <source>
        <dbReference type="EMBL" id="ETV91134.1"/>
    </source>
</evidence>
<proteinExistence type="predicted"/>
<protein>
    <submittedName>
        <fullName evidence="5">Uncharacterized protein</fullName>
    </submittedName>
</protein>
<dbReference type="PANTHER" id="PTHR24198:SF165">
    <property type="entry name" value="ANKYRIN REPEAT-CONTAINING PROTEIN-RELATED"/>
    <property type="match status" value="1"/>
</dbReference>
<reference evidence="5" key="1">
    <citation type="submission" date="2013-12" db="EMBL/GenBank/DDBJ databases">
        <title>The Genome Sequence of Aphanomyces invadans NJM9701.</title>
        <authorList>
            <consortium name="The Broad Institute Genomics Platform"/>
            <person name="Russ C."/>
            <person name="Tyler B."/>
            <person name="van West P."/>
            <person name="Dieguez-Uribeondo J."/>
            <person name="Young S.K."/>
            <person name="Zeng Q."/>
            <person name="Gargeya S."/>
            <person name="Fitzgerald M."/>
            <person name="Abouelleil A."/>
            <person name="Alvarado L."/>
            <person name="Chapman S.B."/>
            <person name="Gainer-Dewar J."/>
            <person name="Goldberg J."/>
            <person name="Griggs A."/>
            <person name="Gujja S."/>
            <person name="Hansen M."/>
            <person name="Howarth C."/>
            <person name="Imamovic A."/>
            <person name="Ireland A."/>
            <person name="Larimer J."/>
            <person name="McCowan C."/>
            <person name="Murphy C."/>
            <person name="Pearson M."/>
            <person name="Poon T.W."/>
            <person name="Priest M."/>
            <person name="Roberts A."/>
            <person name="Saif S."/>
            <person name="Shea T."/>
            <person name="Sykes S."/>
            <person name="Wortman J."/>
            <person name="Nusbaum C."/>
            <person name="Birren B."/>
        </authorList>
    </citation>
    <scope>NUCLEOTIDE SEQUENCE [LARGE SCALE GENOMIC DNA]</scope>
    <source>
        <strain evidence="5">NJM9701</strain>
    </source>
</reference>
<dbReference type="PROSITE" id="PS50297">
    <property type="entry name" value="ANK_REP_REGION"/>
    <property type="match status" value="1"/>
</dbReference>
<feature type="repeat" description="ANK" evidence="3">
    <location>
        <begin position="339"/>
        <end position="373"/>
    </location>
</feature>